<evidence type="ECO:0000256" key="1">
    <source>
        <dbReference type="SAM" id="MobiDB-lite"/>
    </source>
</evidence>
<feature type="region of interest" description="Disordered" evidence="1">
    <location>
        <begin position="15"/>
        <end position="55"/>
    </location>
</feature>
<proteinExistence type="predicted"/>
<evidence type="ECO:0000313" key="3">
    <source>
        <dbReference type="Proteomes" id="UP000032024"/>
    </source>
</evidence>
<dbReference type="EMBL" id="CP010525">
    <property type="protein sequence ID" value="AJO24619.1"/>
    <property type="molecule type" value="Genomic_DNA"/>
</dbReference>
<organism evidence="2 3">
    <name type="scientific">Heyndrickxia coagulans</name>
    <name type="common">Weizmannia coagulans</name>
    <dbReference type="NCBI Taxonomy" id="1398"/>
    <lineage>
        <taxon>Bacteria</taxon>
        <taxon>Bacillati</taxon>
        <taxon>Bacillota</taxon>
        <taxon>Bacilli</taxon>
        <taxon>Bacillales</taxon>
        <taxon>Bacillaceae</taxon>
        <taxon>Heyndrickxia</taxon>
    </lineage>
</organism>
<gene>
    <name evidence="2" type="ORF">SB48_HM08orf06080</name>
</gene>
<reference evidence="3" key="1">
    <citation type="submission" date="2015-01" db="EMBL/GenBank/DDBJ databases">
        <title>Comparative genome analysis of Bacillus coagulans HM-08, Clostridium butyricum HM-68, Bacillus subtilis HM-66 and Bacillus paralicheniformis BL-09.</title>
        <authorList>
            <person name="Zhang H."/>
        </authorList>
    </citation>
    <scope>NUCLEOTIDE SEQUENCE [LARGE SCALE GENOMIC DNA]</scope>
    <source>
        <strain evidence="3">HM-08</strain>
    </source>
</reference>
<dbReference type="AlphaFoldDB" id="A0AAN0T9U8"/>
<name>A0AAN0T9U8_HEYCO</name>
<dbReference type="Proteomes" id="UP000032024">
    <property type="component" value="Chromosome"/>
</dbReference>
<protein>
    <submittedName>
        <fullName evidence="2">Uncharacterized protein</fullName>
    </submittedName>
</protein>
<evidence type="ECO:0000313" key="2">
    <source>
        <dbReference type="EMBL" id="AJO24619.1"/>
    </source>
</evidence>
<keyword evidence="3" id="KW-1185">Reference proteome</keyword>
<accession>A0AAN0T9U8</accession>
<feature type="compositionally biased region" description="Basic residues" evidence="1">
    <location>
        <begin position="32"/>
        <end position="48"/>
    </location>
</feature>
<sequence length="55" mass="6561">MENAEPRAFFKLHRTQKSAGTRNERCTPAPFKLHRPKKSGVHNRKHRRLDWVKIP</sequence>